<dbReference type="GO" id="GO:0005737">
    <property type="term" value="C:cytoplasm"/>
    <property type="evidence" value="ECO:0007669"/>
    <property type="project" value="TreeGrafter"/>
</dbReference>
<organism evidence="9 10">
    <name type="scientific">Legionella fallonii LLAP-10</name>
    <dbReference type="NCBI Taxonomy" id="1212491"/>
    <lineage>
        <taxon>Bacteria</taxon>
        <taxon>Pseudomonadati</taxon>
        <taxon>Pseudomonadota</taxon>
        <taxon>Gammaproteobacteria</taxon>
        <taxon>Legionellales</taxon>
        <taxon>Legionellaceae</taxon>
        <taxon>Legionella</taxon>
    </lineage>
</organism>
<dbReference type="Gene3D" id="3.40.50.720">
    <property type="entry name" value="NAD(P)-binding Rossmann-like Domain"/>
    <property type="match status" value="1"/>
</dbReference>
<dbReference type="Pfam" id="PF08240">
    <property type="entry name" value="ADH_N"/>
    <property type="match status" value="1"/>
</dbReference>
<dbReference type="SMART" id="SM00829">
    <property type="entry name" value="PKS_ER"/>
    <property type="match status" value="1"/>
</dbReference>
<evidence type="ECO:0000313" key="10">
    <source>
        <dbReference type="Proteomes" id="UP000032430"/>
    </source>
</evidence>
<accession>A0A098G7H1</accession>
<dbReference type="InterPro" id="IPR002328">
    <property type="entry name" value="ADH_Zn_CS"/>
</dbReference>
<dbReference type="SUPFAM" id="SSF50129">
    <property type="entry name" value="GroES-like"/>
    <property type="match status" value="1"/>
</dbReference>
<dbReference type="OrthoDB" id="9771084at2"/>
<reference evidence="10" key="1">
    <citation type="submission" date="2014-09" db="EMBL/GenBank/DDBJ databases">
        <authorList>
            <person name="Gomez-Valero L."/>
        </authorList>
    </citation>
    <scope>NUCLEOTIDE SEQUENCE [LARGE SCALE GENOMIC DNA]</scope>
    <source>
        <strain evidence="10">ATCC700992</strain>
    </source>
</reference>
<dbReference type="STRING" id="1212491.LFA_2075"/>
<protein>
    <submittedName>
        <fullName evidence="9">Alcohol dehydrogenase</fullName>
    </submittedName>
</protein>
<evidence type="ECO:0000256" key="3">
    <source>
        <dbReference type="ARBA" id="ARBA00022723"/>
    </source>
</evidence>
<dbReference type="Pfam" id="PF00107">
    <property type="entry name" value="ADH_zinc_N"/>
    <property type="match status" value="1"/>
</dbReference>
<dbReference type="Gene3D" id="3.90.180.10">
    <property type="entry name" value="Medium-chain alcohol dehydrogenases, catalytic domain"/>
    <property type="match status" value="1"/>
</dbReference>
<gene>
    <name evidence="9" type="ORF">LFA_2075</name>
</gene>
<dbReference type="InterPro" id="IPR020843">
    <property type="entry name" value="ER"/>
</dbReference>
<sequence length="338" mass="36186">MKTYRAIEITTPGKLNLVERPLREPGPGQVRLRVEAAGVCHTDVMAVEGLWPGLKYPLVPGHEIAGRIDAVGAEVNHWKIGQRVGVGWFGGECRECESCRRGDFINCAKLIIPGFSMDGGYAESVIVEARSLASLPDELNAEDAAPLLCAGVTTYNALRNANLRPGDVVAIQGIGGLGHLGVQFARHMGFYTIAIARGKEKEKLALELGAEQYIDSEAQDPAEALLKLGGADAILATAANGKSMGPLLGGLKARGKLIVVGVSHEPIEISIPQLISGTKTIQGSASGTARDIEDTLNFSCQEHVHSMNEVVPFEKAPEAYEKMKKNAARFRMVLKINQ</sequence>
<dbReference type="FunFam" id="3.40.50.720:FF:000039">
    <property type="entry name" value="Alcohol dehydrogenase AdhP"/>
    <property type="match status" value="1"/>
</dbReference>
<dbReference type="AlphaFoldDB" id="A0A098G7H1"/>
<evidence type="ECO:0000256" key="4">
    <source>
        <dbReference type="ARBA" id="ARBA00022833"/>
    </source>
</evidence>
<keyword evidence="10" id="KW-1185">Reference proteome</keyword>
<dbReference type="EMBL" id="LN614827">
    <property type="protein sequence ID" value="CEG57460.1"/>
    <property type="molecule type" value="Genomic_DNA"/>
</dbReference>
<keyword evidence="3 7" id="KW-0479">Metal-binding</keyword>
<dbReference type="RefSeq" id="WP_045095958.1">
    <property type="nucleotide sequence ID" value="NZ_LN614827.1"/>
</dbReference>
<dbReference type="CDD" id="cd08296">
    <property type="entry name" value="CAD_like"/>
    <property type="match status" value="1"/>
</dbReference>
<dbReference type="PANTHER" id="PTHR42940">
    <property type="entry name" value="ALCOHOL DEHYDROGENASE 1-RELATED"/>
    <property type="match status" value="1"/>
</dbReference>
<dbReference type="PROSITE" id="PS00059">
    <property type="entry name" value="ADH_ZINC"/>
    <property type="match status" value="1"/>
</dbReference>
<evidence type="ECO:0000256" key="5">
    <source>
        <dbReference type="ARBA" id="ARBA00023002"/>
    </source>
</evidence>
<dbReference type="HOGENOM" id="CLU_026673_20_1_6"/>
<keyword evidence="5" id="KW-0560">Oxidoreductase</keyword>
<dbReference type="GO" id="GO:0008270">
    <property type="term" value="F:zinc ion binding"/>
    <property type="evidence" value="ECO:0007669"/>
    <property type="project" value="InterPro"/>
</dbReference>
<evidence type="ECO:0000256" key="6">
    <source>
        <dbReference type="ARBA" id="ARBA00023027"/>
    </source>
</evidence>
<dbReference type="InterPro" id="IPR036291">
    <property type="entry name" value="NAD(P)-bd_dom_sf"/>
</dbReference>
<feature type="domain" description="Enoyl reductase (ER)" evidence="8">
    <location>
        <begin position="10"/>
        <end position="334"/>
    </location>
</feature>
<name>A0A098G7H1_9GAMM</name>
<dbReference type="InterPro" id="IPR013154">
    <property type="entry name" value="ADH-like_N"/>
</dbReference>
<dbReference type="GO" id="GO:0004022">
    <property type="term" value="F:alcohol dehydrogenase (NAD+) activity"/>
    <property type="evidence" value="ECO:0007669"/>
    <property type="project" value="TreeGrafter"/>
</dbReference>
<dbReference type="InterPro" id="IPR011032">
    <property type="entry name" value="GroES-like_sf"/>
</dbReference>
<comment type="cofactor">
    <cofactor evidence="1 7">
        <name>Zn(2+)</name>
        <dbReference type="ChEBI" id="CHEBI:29105"/>
    </cofactor>
</comment>
<evidence type="ECO:0000256" key="1">
    <source>
        <dbReference type="ARBA" id="ARBA00001947"/>
    </source>
</evidence>
<comment type="similarity">
    <text evidence="2 7">Belongs to the zinc-containing alcohol dehydrogenase family.</text>
</comment>
<dbReference type="Proteomes" id="UP000032430">
    <property type="component" value="Chromosome I"/>
</dbReference>
<dbReference type="InterPro" id="IPR013149">
    <property type="entry name" value="ADH-like_C"/>
</dbReference>
<keyword evidence="6" id="KW-0520">NAD</keyword>
<dbReference type="PANTHER" id="PTHR42940:SF7">
    <property type="entry name" value="ALCOHOL DEHYDROGENASE-LIKE N-TERMINAL DOMAIN-CONTAINING PROTEIN"/>
    <property type="match status" value="1"/>
</dbReference>
<dbReference type="KEGG" id="lfa:LFA_2075"/>
<evidence type="ECO:0000313" key="9">
    <source>
        <dbReference type="EMBL" id="CEG57460.1"/>
    </source>
</evidence>
<evidence type="ECO:0000256" key="7">
    <source>
        <dbReference type="RuleBase" id="RU361277"/>
    </source>
</evidence>
<evidence type="ECO:0000256" key="2">
    <source>
        <dbReference type="ARBA" id="ARBA00008072"/>
    </source>
</evidence>
<keyword evidence="4 7" id="KW-0862">Zinc</keyword>
<proteinExistence type="inferred from homology"/>
<evidence type="ECO:0000259" key="8">
    <source>
        <dbReference type="SMART" id="SM00829"/>
    </source>
</evidence>
<dbReference type="SUPFAM" id="SSF51735">
    <property type="entry name" value="NAD(P)-binding Rossmann-fold domains"/>
    <property type="match status" value="1"/>
</dbReference>